<evidence type="ECO:0000313" key="2">
    <source>
        <dbReference type="Proteomes" id="UP000011223"/>
    </source>
</evidence>
<dbReference type="EMBL" id="ANFM02000014">
    <property type="protein sequence ID" value="EOD80237.1"/>
    <property type="molecule type" value="Genomic_DNA"/>
</dbReference>
<gene>
    <name evidence="1" type="ORF">D515_00809</name>
</gene>
<dbReference type="AlphaFoldDB" id="R1IRX2"/>
<keyword evidence="2" id="KW-1185">Reference proteome</keyword>
<name>R1IRX2_9GAMM</name>
<organism evidence="1 2">
    <name type="scientific">Grimontia indica</name>
    <dbReference type="NCBI Taxonomy" id="1056512"/>
    <lineage>
        <taxon>Bacteria</taxon>
        <taxon>Pseudomonadati</taxon>
        <taxon>Pseudomonadota</taxon>
        <taxon>Gammaproteobacteria</taxon>
        <taxon>Vibrionales</taxon>
        <taxon>Vibrionaceae</taxon>
        <taxon>Grimontia</taxon>
    </lineage>
</organism>
<accession>R1IRX2</accession>
<sequence>MAIYATGELLNRAIVKQHSEVSENAHWARFHCQNSDFFSVLAVWTLTFIRFLVQ</sequence>
<evidence type="ECO:0000313" key="1">
    <source>
        <dbReference type="EMBL" id="EOD80237.1"/>
    </source>
</evidence>
<protein>
    <submittedName>
        <fullName evidence="1">Uncharacterized protein</fullName>
    </submittedName>
</protein>
<dbReference type="Proteomes" id="UP000011223">
    <property type="component" value="Unassembled WGS sequence"/>
</dbReference>
<proteinExistence type="predicted"/>
<comment type="caution">
    <text evidence="1">The sequence shown here is derived from an EMBL/GenBank/DDBJ whole genome shotgun (WGS) entry which is preliminary data.</text>
</comment>
<reference evidence="1 2" key="1">
    <citation type="journal article" date="2014" name="PLoS ONE">
        <title>Grimontia indica AK16(T), sp. nov., Isolated from a Seawater Sample Reports the Presence of Pathogenic Genes Similar to Vibrio Genus.</title>
        <authorList>
            <person name="Singh A."/>
            <person name="Vaidya B."/>
            <person name="Khatri I."/>
            <person name="Srinivas T.N."/>
            <person name="Subramanian S."/>
            <person name="Korpole S."/>
            <person name="Pinnaka A.K."/>
        </authorList>
    </citation>
    <scope>NUCLEOTIDE SEQUENCE [LARGE SCALE GENOMIC DNA]</scope>
    <source>
        <strain evidence="1 2">AK16</strain>
    </source>
</reference>